<accession>A0A5P8P0X2</accession>
<dbReference type="InterPro" id="IPR038765">
    <property type="entry name" value="Papain-like_cys_pep_sf"/>
</dbReference>
<dbReference type="InterPro" id="IPR025606">
    <property type="entry name" value="NLPC/P60_N_dom"/>
</dbReference>
<gene>
    <name evidence="9" type="ORF">FJR48_05755</name>
</gene>
<feature type="domain" description="SH3b2-type SH3" evidence="8">
    <location>
        <begin position="196"/>
        <end position="242"/>
    </location>
</feature>
<evidence type="ECO:0000256" key="4">
    <source>
        <dbReference type="ARBA" id="ARBA00022807"/>
    </source>
</evidence>
<dbReference type="InterPro" id="IPR026864">
    <property type="entry name" value="SH3b2-type_SH3"/>
</dbReference>
<evidence type="ECO:0000313" key="9">
    <source>
        <dbReference type="EMBL" id="QFR49260.1"/>
    </source>
</evidence>
<dbReference type="PIRSF" id="PIRSF019015">
    <property type="entry name" value="P60_peptidase_YkfC"/>
    <property type="match status" value="1"/>
</dbReference>
<evidence type="ECO:0000256" key="1">
    <source>
        <dbReference type="ARBA" id="ARBA00007074"/>
    </source>
</evidence>
<dbReference type="Pfam" id="PF00877">
    <property type="entry name" value="NLPC_P60"/>
    <property type="match status" value="1"/>
</dbReference>
<dbReference type="Pfam" id="PF12912">
    <property type="entry name" value="N_NLPC_P60"/>
    <property type="match status" value="1"/>
</dbReference>
<dbReference type="InterPro" id="IPR039439">
    <property type="entry name" value="SH3b1_dom"/>
</dbReference>
<dbReference type="Proteomes" id="UP000326944">
    <property type="component" value="Chromosome"/>
</dbReference>
<proteinExistence type="inferred from homology"/>
<dbReference type="Gene3D" id="3.90.1720.10">
    <property type="entry name" value="endopeptidase domain like (from Nostoc punctiforme)"/>
    <property type="match status" value="1"/>
</dbReference>
<dbReference type="InterPro" id="IPR000064">
    <property type="entry name" value="NLP_P60_dom"/>
</dbReference>
<reference evidence="9 10" key="1">
    <citation type="submission" date="2019-09" db="EMBL/GenBank/DDBJ databases">
        <title>Sulfurimonas gotlandica sp. nov., a chemoautotrophic and psychrotolerant epsilonproteobacterium isolated from a pelagic redoxcline, and an emended description of the genus Sulfurimonas.</title>
        <authorList>
            <person name="Wang S."/>
            <person name="Jiang L."/>
            <person name="Shao S."/>
        </authorList>
    </citation>
    <scope>NUCLEOTIDE SEQUENCE [LARGE SCALE GENOMIC DNA]</scope>
    <source>
        <strain evidence="9 10">GYSZ_1</strain>
    </source>
</reference>
<evidence type="ECO:0000313" key="10">
    <source>
        <dbReference type="Proteomes" id="UP000326944"/>
    </source>
</evidence>
<dbReference type="GO" id="GO:0006508">
    <property type="term" value="P:proteolysis"/>
    <property type="evidence" value="ECO:0007669"/>
    <property type="project" value="UniProtKB-KW"/>
</dbReference>
<dbReference type="SUPFAM" id="SSF54001">
    <property type="entry name" value="Cysteine proteinases"/>
    <property type="match status" value="1"/>
</dbReference>
<name>A0A5P8P0X2_9BACT</name>
<feature type="domain" description="SH3b1" evidence="7">
    <location>
        <begin position="136"/>
        <end position="188"/>
    </location>
</feature>
<evidence type="ECO:0000256" key="2">
    <source>
        <dbReference type="ARBA" id="ARBA00022670"/>
    </source>
</evidence>
<protein>
    <submittedName>
        <fullName evidence="9">Glycoside hydrolase</fullName>
    </submittedName>
</protein>
<comment type="similarity">
    <text evidence="1">Belongs to the peptidase C40 family.</text>
</comment>
<dbReference type="Pfam" id="PF12914">
    <property type="entry name" value="SH3_7"/>
    <property type="match status" value="1"/>
</dbReference>
<dbReference type="PROSITE" id="PS51257">
    <property type="entry name" value="PROKAR_LIPOPROTEIN"/>
    <property type="match status" value="1"/>
</dbReference>
<feature type="domain" description="NlpC/P60" evidence="5">
    <location>
        <begin position="293"/>
        <end position="381"/>
    </location>
</feature>
<dbReference type="AlphaFoldDB" id="A0A5P8P0X2"/>
<evidence type="ECO:0000259" key="5">
    <source>
        <dbReference type="Pfam" id="PF00877"/>
    </source>
</evidence>
<dbReference type="RefSeq" id="WP_152307203.1">
    <property type="nucleotide sequence ID" value="NZ_CP043617.1"/>
</dbReference>
<evidence type="ECO:0000259" key="6">
    <source>
        <dbReference type="Pfam" id="PF12912"/>
    </source>
</evidence>
<keyword evidence="3 9" id="KW-0378">Hydrolase</keyword>
<feature type="domain" description="NLPC/P60 N-terminal" evidence="6">
    <location>
        <begin position="6"/>
        <end position="113"/>
    </location>
</feature>
<organism evidence="9 10">
    <name type="scientific">Sulfurimonas lithotrophica</name>
    <dbReference type="NCBI Taxonomy" id="2590022"/>
    <lineage>
        <taxon>Bacteria</taxon>
        <taxon>Pseudomonadati</taxon>
        <taxon>Campylobacterota</taxon>
        <taxon>Epsilonproteobacteria</taxon>
        <taxon>Campylobacterales</taxon>
        <taxon>Sulfurimonadaceae</taxon>
        <taxon>Sulfurimonas</taxon>
    </lineage>
</organism>
<dbReference type="Pfam" id="PF12913">
    <property type="entry name" value="SH3_6"/>
    <property type="match status" value="1"/>
</dbReference>
<evidence type="ECO:0000256" key="3">
    <source>
        <dbReference type="ARBA" id="ARBA00022801"/>
    </source>
</evidence>
<dbReference type="OrthoDB" id="9799970at2"/>
<keyword evidence="4" id="KW-0788">Thiol protease</keyword>
<dbReference type="GO" id="GO:0008234">
    <property type="term" value="F:cysteine-type peptidase activity"/>
    <property type="evidence" value="ECO:0007669"/>
    <property type="project" value="UniProtKB-KW"/>
</dbReference>
<keyword evidence="2" id="KW-0645">Protease</keyword>
<dbReference type="InterPro" id="IPR027017">
    <property type="entry name" value="P60_peptidase_YkfC"/>
</dbReference>
<dbReference type="KEGG" id="sulg:FJR48_05755"/>
<evidence type="ECO:0000259" key="8">
    <source>
        <dbReference type="Pfam" id="PF12914"/>
    </source>
</evidence>
<sequence>MRYLALIFIFLFFTACSLKKPISAKEGISDLLTLSQNSSTYLKEKSINGIDANEDSYEEKYFRVWNEIPDDTKDESMWPFVSYTNSEMYGENLQPIKEDAFKKLEDNANFGEYKSINKTAITLNHLDIRAFPTSKPMFKDPNIAGEGFPFDYVQNSTVSANKPVLISHYSKDEEWAFIFSSFTSGWVKSKDIITIDKKYTDAWQKAKQVFLLKDNIPMYDEKGNFLFRSRVGMMLALIEEDKDNYTVLSVSSYKNNQPNYHKTKISKDISSKGVLEFNNKNIQSIFDEVAKSKYGWGGMFGERDCSSTVRDIYAPFGLWLPRNSFQQSQVGKVISLENLDDMKKIELIKKEAKPFKTLLYKQGHILIYVGVYNGEIIALHNVWGIKTKQNSQAGRLVIGKSVYSSLKLGKEQADYDEESEILRNLKSINIIAN</sequence>
<keyword evidence="10" id="KW-1185">Reference proteome</keyword>
<dbReference type="EMBL" id="CP043617">
    <property type="protein sequence ID" value="QFR49260.1"/>
    <property type="molecule type" value="Genomic_DNA"/>
</dbReference>
<evidence type="ECO:0000259" key="7">
    <source>
        <dbReference type="Pfam" id="PF12913"/>
    </source>
</evidence>